<dbReference type="OMA" id="INHEAGE"/>
<proteinExistence type="predicted"/>
<evidence type="ECO:0000313" key="2">
    <source>
        <dbReference type="Proteomes" id="UP000235739"/>
    </source>
</evidence>
<reference evidence="1 2" key="1">
    <citation type="journal article" date="2017" name="Elife">
        <title>Extensive horizontal gene transfer in cheese-associated bacteria.</title>
        <authorList>
            <person name="Bonham K.S."/>
            <person name="Wolfe B.E."/>
            <person name="Dutton R.J."/>
        </authorList>
    </citation>
    <scope>NUCLEOTIDE SEQUENCE [LARGE SCALE GENOMIC DNA]</scope>
    <source>
        <strain evidence="1 2">JB182</strain>
    </source>
</reference>
<evidence type="ECO:0000313" key="1">
    <source>
        <dbReference type="EMBL" id="PMQ18888.1"/>
    </source>
</evidence>
<gene>
    <name evidence="1" type="ORF">CIK84_16025</name>
</gene>
<protein>
    <submittedName>
        <fullName evidence="1">Uncharacterized protein</fullName>
    </submittedName>
</protein>
<dbReference type="Gene3D" id="3.10.450.590">
    <property type="match status" value="1"/>
</dbReference>
<comment type="caution">
    <text evidence="1">The sequence shown here is derived from an EMBL/GenBank/DDBJ whole genome shotgun (WGS) entry which is preliminary data.</text>
</comment>
<organism evidence="1 2">
    <name type="scientific">Glutamicibacter arilaitensis</name>
    <dbReference type="NCBI Taxonomy" id="256701"/>
    <lineage>
        <taxon>Bacteria</taxon>
        <taxon>Bacillati</taxon>
        <taxon>Actinomycetota</taxon>
        <taxon>Actinomycetes</taxon>
        <taxon>Micrococcales</taxon>
        <taxon>Micrococcaceae</taxon>
        <taxon>Glutamicibacter</taxon>
    </lineage>
</organism>
<dbReference type="RefSeq" id="WP_013350228.1">
    <property type="nucleotide sequence ID" value="NZ_JABUYH010000018.1"/>
</dbReference>
<accession>A0A2N7RYE0</accession>
<dbReference type="GeneID" id="303186486"/>
<dbReference type="Proteomes" id="UP000235739">
    <property type="component" value="Unassembled WGS sequence"/>
</dbReference>
<dbReference type="AlphaFoldDB" id="A0A2N7RYE0"/>
<sequence>MIGSAESPLERLAELLTVASSLGPLPTNEANSVKAVALSIEIEQAAQAHLESSVAVARARGVSWQAIGNAFGITRQAAFKRFGTISTTGIGEETMANPIIDLTSRTENIFEHLSKGDYGSVKSLMTFTCSRVLTKKKVMDVWDQVVADSGQFESCSNTTIQTADGTNVVAQKLNQYLGGGLTGQTQINHEAGEWLGRVAYNGAGKVTGILIVHPMQANNLPF</sequence>
<name>A0A2N7RYE0_9MICC</name>
<dbReference type="EMBL" id="PNQX01000003">
    <property type="protein sequence ID" value="PMQ18888.1"/>
    <property type="molecule type" value="Genomic_DNA"/>
</dbReference>